<keyword evidence="9" id="KW-0963">Cytoplasm</keyword>
<dbReference type="PANTHER" id="PTHR21022">
    <property type="entry name" value="PREPHENATE DEHYDRATASE P PROTEIN"/>
    <property type="match status" value="1"/>
</dbReference>
<accession>A0A1Y4QJQ2</accession>
<dbReference type="SUPFAM" id="SSF53850">
    <property type="entry name" value="Periplasmic binding protein-like II"/>
    <property type="match status" value="1"/>
</dbReference>
<dbReference type="NCBIfam" id="NF008865">
    <property type="entry name" value="PRK11898.1"/>
    <property type="match status" value="1"/>
</dbReference>
<dbReference type="CDD" id="cd04905">
    <property type="entry name" value="ACT_CM-PDT"/>
    <property type="match status" value="1"/>
</dbReference>
<dbReference type="Gene3D" id="3.40.190.10">
    <property type="entry name" value="Periplasmic binding protein-like II"/>
    <property type="match status" value="2"/>
</dbReference>
<evidence type="ECO:0000259" key="21">
    <source>
        <dbReference type="PROSITE" id="PS51171"/>
    </source>
</evidence>
<organism evidence="23 24">
    <name type="scientific">Thomasclavelia spiroformis</name>
    <dbReference type="NCBI Taxonomy" id="29348"/>
    <lineage>
        <taxon>Bacteria</taxon>
        <taxon>Bacillati</taxon>
        <taxon>Bacillota</taxon>
        <taxon>Erysipelotrichia</taxon>
        <taxon>Erysipelotrichales</taxon>
        <taxon>Coprobacillaceae</taxon>
        <taxon>Thomasclavelia</taxon>
    </lineage>
</organism>
<dbReference type="GO" id="GO:0046417">
    <property type="term" value="P:chorismate metabolic process"/>
    <property type="evidence" value="ECO:0007669"/>
    <property type="project" value="InterPro"/>
</dbReference>
<evidence type="ECO:0000256" key="11">
    <source>
        <dbReference type="ARBA" id="ARBA00023141"/>
    </source>
</evidence>
<comment type="catalytic activity">
    <reaction evidence="18">
        <text>prephenate + H(+) = 3-phenylpyruvate + CO2 + H2O</text>
        <dbReference type="Rhea" id="RHEA:21648"/>
        <dbReference type="ChEBI" id="CHEBI:15377"/>
        <dbReference type="ChEBI" id="CHEBI:15378"/>
        <dbReference type="ChEBI" id="CHEBI:16526"/>
        <dbReference type="ChEBI" id="CHEBI:18005"/>
        <dbReference type="ChEBI" id="CHEBI:29934"/>
        <dbReference type="EC" id="4.2.1.51"/>
    </reaction>
</comment>
<keyword evidence="15" id="KW-0511">Multifunctional enzyme</keyword>
<evidence type="ECO:0000313" key="23">
    <source>
        <dbReference type="EMBL" id="OUQ05494.1"/>
    </source>
</evidence>
<evidence type="ECO:0000313" key="24">
    <source>
        <dbReference type="Proteomes" id="UP000196258"/>
    </source>
</evidence>
<gene>
    <name evidence="23" type="ORF">B5E91_05605</name>
</gene>
<evidence type="ECO:0000256" key="14">
    <source>
        <dbReference type="ARBA" id="ARBA00023239"/>
    </source>
</evidence>
<evidence type="ECO:0000259" key="22">
    <source>
        <dbReference type="PROSITE" id="PS51671"/>
    </source>
</evidence>
<comment type="subcellular location">
    <subcellularLocation>
        <location evidence="3">Cytoplasm</location>
    </subcellularLocation>
</comment>
<comment type="pathway">
    <text evidence="5">Metabolic intermediate biosynthesis; prephenate biosynthesis; prephenate from chorismate: step 1/1.</text>
</comment>
<dbReference type="EC" id="4.2.1.51" evidence="6"/>
<keyword evidence="14" id="KW-0456">Lyase</keyword>
<evidence type="ECO:0000256" key="9">
    <source>
        <dbReference type="ARBA" id="ARBA00022490"/>
    </source>
</evidence>
<dbReference type="SMART" id="SM00830">
    <property type="entry name" value="CM_2"/>
    <property type="match status" value="1"/>
</dbReference>
<evidence type="ECO:0000256" key="10">
    <source>
        <dbReference type="ARBA" id="ARBA00022605"/>
    </source>
</evidence>
<reference evidence="24" key="1">
    <citation type="submission" date="2017-04" db="EMBL/GenBank/DDBJ databases">
        <title>Function of individual gut microbiota members based on whole genome sequencing of pure cultures obtained from chicken caecum.</title>
        <authorList>
            <person name="Medvecky M."/>
            <person name="Cejkova D."/>
            <person name="Polansky O."/>
            <person name="Karasova D."/>
            <person name="Kubasova T."/>
            <person name="Cizek A."/>
            <person name="Rychlik I."/>
        </authorList>
    </citation>
    <scope>NUCLEOTIDE SEQUENCE [LARGE SCALE GENOMIC DNA]</scope>
    <source>
        <strain evidence="24">An149</strain>
    </source>
</reference>
<dbReference type="CDD" id="cd13631">
    <property type="entry name" value="PBP2_Ct-PDT_like"/>
    <property type="match status" value="1"/>
</dbReference>
<evidence type="ECO:0000256" key="3">
    <source>
        <dbReference type="ARBA" id="ARBA00004496"/>
    </source>
</evidence>
<dbReference type="UniPathway" id="UPA00120">
    <property type="reaction ID" value="UER00203"/>
</dbReference>
<dbReference type="PROSITE" id="PS00858">
    <property type="entry name" value="PREPHENATE_DEHYDR_2"/>
    <property type="match status" value="1"/>
</dbReference>
<evidence type="ECO:0000256" key="2">
    <source>
        <dbReference type="ARBA" id="ARBA00002364"/>
    </source>
</evidence>
<comment type="catalytic activity">
    <reaction evidence="1">
        <text>chorismate = prephenate</text>
        <dbReference type="Rhea" id="RHEA:13897"/>
        <dbReference type="ChEBI" id="CHEBI:29748"/>
        <dbReference type="ChEBI" id="CHEBI:29934"/>
        <dbReference type="EC" id="5.4.99.5"/>
    </reaction>
</comment>
<evidence type="ECO:0000256" key="18">
    <source>
        <dbReference type="ARBA" id="ARBA00047848"/>
    </source>
</evidence>
<dbReference type="PROSITE" id="PS51168">
    <property type="entry name" value="CHORISMATE_MUT_2"/>
    <property type="match status" value="1"/>
</dbReference>
<evidence type="ECO:0000256" key="5">
    <source>
        <dbReference type="ARBA" id="ARBA00004817"/>
    </source>
</evidence>
<dbReference type="PROSITE" id="PS51171">
    <property type="entry name" value="PREPHENATE_DEHYDR_3"/>
    <property type="match status" value="1"/>
</dbReference>
<feature type="domain" description="Prephenate dehydratase" evidence="21">
    <location>
        <begin position="105"/>
        <end position="281"/>
    </location>
</feature>
<dbReference type="GO" id="GO:0009094">
    <property type="term" value="P:L-phenylalanine biosynthetic process"/>
    <property type="evidence" value="ECO:0007669"/>
    <property type="project" value="UniProtKB-UniPathway"/>
</dbReference>
<dbReference type="InterPro" id="IPR001086">
    <property type="entry name" value="Preph_deHydtase"/>
</dbReference>
<comment type="function">
    <text evidence="2">Catalyzes the Claisen rearrangement of chorismate to prephenate and the decarboxylation/dehydration of prephenate to phenylpyruvate.</text>
</comment>
<dbReference type="FunFam" id="3.30.70.260:FF:000012">
    <property type="entry name" value="Prephenate dehydratase"/>
    <property type="match status" value="1"/>
</dbReference>
<dbReference type="AlphaFoldDB" id="A0A1Y4QJQ2"/>
<keyword evidence="10" id="KW-0028">Amino-acid biosynthesis</keyword>
<evidence type="ECO:0000256" key="13">
    <source>
        <dbReference type="ARBA" id="ARBA00023235"/>
    </source>
</evidence>
<evidence type="ECO:0000256" key="15">
    <source>
        <dbReference type="ARBA" id="ARBA00023268"/>
    </source>
</evidence>
<dbReference type="InterPro" id="IPR036263">
    <property type="entry name" value="Chorismate_II_sf"/>
</dbReference>
<dbReference type="GO" id="GO:0004664">
    <property type="term" value="F:prephenate dehydratase activity"/>
    <property type="evidence" value="ECO:0007669"/>
    <property type="project" value="UniProtKB-EC"/>
</dbReference>
<dbReference type="PROSITE" id="PS51671">
    <property type="entry name" value="ACT"/>
    <property type="match status" value="1"/>
</dbReference>
<feature type="site" description="Essential for prephenate dehydratase activity" evidence="19">
    <location>
        <position position="274"/>
    </location>
</feature>
<evidence type="ECO:0000256" key="12">
    <source>
        <dbReference type="ARBA" id="ARBA00023222"/>
    </source>
</evidence>
<protein>
    <recommendedName>
        <fullName evidence="7">Bifunctional chorismate mutase/prephenate dehydratase</fullName>
        <ecNumber evidence="6">4.2.1.51</ecNumber>
    </recommendedName>
    <alternativeName>
        <fullName evidence="17">Chorismate mutase-prephenate dehydratase</fullName>
    </alternativeName>
    <alternativeName>
        <fullName evidence="8">Prephenate dehydratase</fullName>
    </alternativeName>
    <alternativeName>
        <fullName evidence="16">p-protein</fullName>
    </alternativeName>
</protein>
<dbReference type="PANTHER" id="PTHR21022:SF19">
    <property type="entry name" value="PREPHENATE DEHYDRATASE-RELATED"/>
    <property type="match status" value="1"/>
</dbReference>
<dbReference type="InterPro" id="IPR008242">
    <property type="entry name" value="Chor_mutase/pphenate_deHydtase"/>
</dbReference>
<feature type="domain" description="ACT" evidence="22">
    <location>
        <begin position="293"/>
        <end position="368"/>
    </location>
</feature>
<dbReference type="EMBL" id="NFLB01000005">
    <property type="protein sequence ID" value="OUQ05494.1"/>
    <property type="molecule type" value="Genomic_DNA"/>
</dbReference>
<evidence type="ECO:0000256" key="6">
    <source>
        <dbReference type="ARBA" id="ARBA00013147"/>
    </source>
</evidence>
<dbReference type="SUPFAM" id="SSF55021">
    <property type="entry name" value="ACT-like"/>
    <property type="match status" value="1"/>
</dbReference>
<dbReference type="InterPro" id="IPR045865">
    <property type="entry name" value="ACT-like_dom_sf"/>
</dbReference>
<dbReference type="SUPFAM" id="SSF48600">
    <property type="entry name" value="Chorismate mutase II"/>
    <property type="match status" value="1"/>
</dbReference>
<dbReference type="InterPro" id="IPR002912">
    <property type="entry name" value="ACT_dom"/>
</dbReference>
<dbReference type="InterPro" id="IPR002701">
    <property type="entry name" value="CM_II_prokaryot"/>
</dbReference>
<dbReference type="InterPro" id="IPR036979">
    <property type="entry name" value="CM_dom_sf"/>
</dbReference>
<evidence type="ECO:0000256" key="16">
    <source>
        <dbReference type="ARBA" id="ARBA00031175"/>
    </source>
</evidence>
<comment type="pathway">
    <text evidence="4">Amino-acid biosynthesis; L-phenylalanine biosynthesis; phenylpyruvate from prephenate: step 1/1.</text>
</comment>
<dbReference type="InterPro" id="IPR018528">
    <property type="entry name" value="Preph_deHydtase_CS"/>
</dbReference>
<dbReference type="Pfam" id="PF01817">
    <property type="entry name" value="CM_2"/>
    <property type="match status" value="1"/>
</dbReference>
<dbReference type="PIRSF" id="PIRSF001500">
    <property type="entry name" value="Chor_mut_pdt_Ppr"/>
    <property type="match status" value="1"/>
</dbReference>
<evidence type="ECO:0000256" key="7">
    <source>
        <dbReference type="ARBA" id="ARBA00014401"/>
    </source>
</evidence>
<dbReference type="InterPro" id="IPR011279">
    <property type="entry name" value="Chorismate_mutase_GmP"/>
</dbReference>
<sequence>MKDLIECRKEIDEIDQQLIKLFEQRMKISKEVVTYKLANNMQIFQPEREKDVIEKNVKRLDDSSLQAYAHNFVQDIMDIGKSYQATFIPLTHTYKLVKEKTENIKVGYAGVPGAFAHQALLEYFGEVDNINYEQFQDVYEALKNDEIDYGVVPLENSSTGAINDNYDLLRDYGFYIVGEHSIKITQNLLGIKGAKLEDITCLYSHEQGLQQSSKFLNDHPKIKAYNYSNTAAAAKYVSEKNDKHLGAIASKIAAKLYDLEVIKENIHNVESNNTRFIIIGKQLENRNNSDRVSIVFTLQHKVGALSSILKVIKDHQINLSRIESRPIKDKPWQYYFYIDFEGSLNDNNVKIALEQLKTNCLTLRVLGNYCHA</sequence>
<dbReference type="Gene3D" id="1.20.59.10">
    <property type="entry name" value="Chorismate mutase"/>
    <property type="match status" value="1"/>
</dbReference>
<evidence type="ECO:0000256" key="17">
    <source>
        <dbReference type="ARBA" id="ARBA00031520"/>
    </source>
</evidence>
<dbReference type="UniPathway" id="UPA00121">
    <property type="reaction ID" value="UER00345"/>
</dbReference>
<dbReference type="NCBIfam" id="TIGR01805">
    <property type="entry name" value="CM_mono_grmpos"/>
    <property type="match status" value="1"/>
</dbReference>
<evidence type="ECO:0000259" key="20">
    <source>
        <dbReference type="PROSITE" id="PS51168"/>
    </source>
</evidence>
<dbReference type="Proteomes" id="UP000196258">
    <property type="component" value="Unassembled WGS sequence"/>
</dbReference>
<keyword evidence="11" id="KW-0057">Aromatic amino acid biosynthesis</keyword>
<proteinExistence type="predicted"/>
<evidence type="ECO:0000256" key="8">
    <source>
        <dbReference type="ARBA" id="ARBA00021872"/>
    </source>
</evidence>
<keyword evidence="12" id="KW-0584">Phenylalanine biosynthesis</keyword>
<dbReference type="GO" id="GO:0004106">
    <property type="term" value="F:chorismate mutase activity"/>
    <property type="evidence" value="ECO:0007669"/>
    <property type="project" value="UniProtKB-EC"/>
</dbReference>
<keyword evidence="13" id="KW-0413">Isomerase</keyword>
<feature type="domain" description="Chorismate mutase" evidence="20">
    <location>
        <begin position="1"/>
        <end position="88"/>
    </location>
</feature>
<evidence type="ECO:0000256" key="19">
    <source>
        <dbReference type="PIRSR" id="PIRSR001500-2"/>
    </source>
</evidence>
<evidence type="ECO:0000256" key="4">
    <source>
        <dbReference type="ARBA" id="ARBA00004741"/>
    </source>
</evidence>
<evidence type="ECO:0000256" key="1">
    <source>
        <dbReference type="ARBA" id="ARBA00000824"/>
    </source>
</evidence>
<dbReference type="Pfam" id="PF00800">
    <property type="entry name" value="PDT"/>
    <property type="match status" value="1"/>
</dbReference>
<dbReference type="GO" id="GO:0005737">
    <property type="term" value="C:cytoplasm"/>
    <property type="evidence" value="ECO:0007669"/>
    <property type="project" value="UniProtKB-SubCell"/>
</dbReference>
<comment type="caution">
    <text evidence="23">The sequence shown here is derived from an EMBL/GenBank/DDBJ whole genome shotgun (WGS) entry which is preliminary data.</text>
</comment>
<dbReference type="PROSITE" id="PS00857">
    <property type="entry name" value="PREPHENATE_DEHYDR_1"/>
    <property type="match status" value="1"/>
</dbReference>
<name>A0A1Y4QJQ2_9FIRM</name>
<dbReference type="RefSeq" id="WP_087255925.1">
    <property type="nucleotide sequence ID" value="NZ_NFLB01000005.1"/>
</dbReference>
<dbReference type="Gene3D" id="3.30.70.260">
    <property type="match status" value="1"/>
</dbReference>
<dbReference type="Pfam" id="PF01842">
    <property type="entry name" value="ACT"/>
    <property type="match status" value="1"/>
</dbReference>